<evidence type="ECO:0000259" key="1">
    <source>
        <dbReference type="PROSITE" id="PS50174"/>
    </source>
</evidence>
<reference evidence="2" key="1">
    <citation type="journal article" date="2020" name="Stud. Mycol.">
        <title>101 Dothideomycetes genomes: a test case for predicting lifestyles and emergence of pathogens.</title>
        <authorList>
            <person name="Haridas S."/>
            <person name="Albert R."/>
            <person name="Binder M."/>
            <person name="Bloem J."/>
            <person name="Labutti K."/>
            <person name="Salamov A."/>
            <person name="Andreopoulos B."/>
            <person name="Baker S."/>
            <person name="Barry K."/>
            <person name="Bills G."/>
            <person name="Bluhm B."/>
            <person name="Cannon C."/>
            <person name="Castanera R."/>
            <person name="Culley D."/>
            <person name="Daum C."/>
            <person name="Ezra D."/>
            <person name="Gonzalez J."/>
            <person name="Henrissat B."/>
            <person name="Kuo A."/>
            <person name="Liang C."/>
            <person name="Lipzen A."/>
            <person name="Lutzoni F."/>
            <person name="Magnuson J."/>
            <person name="Mondo S."/>
            <person name="Nolan M."/>
            <person name="Ohm R."/>
            <person name="Pangilinan J."/>
            <person name="Park H.-J."/>
            <person name="Ramirez L."/>
            <person name="Alfaro M."/>
            <person name="Sun H."/>
            <person name="Tritt A."/>
            <person name="Yoshinaga Y."/>
            <person name="Zwiers L.-H."/>
            <person name="Turgeon B."/>
            <person name="Goodwin S."/>
            <person name="Spatafora J."/>
            <person name="Crous P."/>
            <person name="Grigoriev I."/>
        </authorList>
    </citation>
    <scope>NUCLEOTIDE SEQUENCE</scope>
    <source>
        <strain evidence="2">CBS 627.86</strain>
    </source>
</reference>
<keyword evidence="3" id="KW-1185">Reference proteome</keyword>
<dbReference type="InterPro" id="IPR039146">
    <property type="entry name" value="GPANK1"/>
</dbReference>
<dbReference type="InterPro" id="IPR000467">
    <property type="entry name" value="G_patch_dom"/>
</dbReference>
<evidence type="ECO:0000313" key="3">
    <source>
        <dbReference type="Proteomes" id="UP000799770"/>
    </source>
</evidence>
<evidence type="ECO:0000313" key="2">
    <source>
        <dbReference type="EMBL" id="KAF2120648.1"/>
    </source>
</evidence>
<dbReference type="OrthoDB" id="20282at2759"/>
<dbReference type="EMBL" id="ML977313">
    <property type="protein sequence ID" value="KAF2120648.1"/>
    <property type="molecule type" value="Genomic_DNA"/>
</dbReference>
<gene>
    <name evidence="2" type="ORF">BDV96DRAFT_565273</name>
</gene>
<organism evidence="2 3">
    <name type="scientific">Lophiotrema nucula</name>
    <dbReference type="NCBI Taxonomy" id="690887"/>
    <lineage>
        <taxon>Eukaryota</taxon>
        <taxon>Fungi</taxon>
        <taxon>Dikarya</taxon>
        <taxon>Ascomycota</taxon>
        <taxon>Pezizomycotina</taxon>
        <taxon>Dothideomycetes</taxon>
        <taxon>Pleosporomycetidae</taxon>
        <taxon>Pleosporales</taxon>
        <taxon>Lophiotremataceae</taxon>
        <taxon>Lophiotrema</taxon>
    </lineage>
</organism>
<proteinExistence type="predicted"/>
<name>A0A6A5ZQW8_9PLEO</name>
<dbReference type="PANTHER" id="PTHR20923">
    <property type="entry name" value="BAT4 PROTEIN-RELATED"/>
    <property type="match status" value="1"/>
</dbReference>
<protein>
    <recommendedName>
        <fullName evidence="1">G-patch domain-containing protein</fullName>
    </recommendedName>
</protein>
<dbReference type="PROSITE" id="PS50174">
    <property type="entry name" value="G_PATCH"/>
    <property type="match status" value="1"/>
</dbReference>
<dbReference type="GO" id="GO:0003676">
    <property type="term" value="F:nucleic acid binding"/>
    <property type="evidence" value="ECO:0007669"/>
    <property type="project" value="InterPro"/>
</dbReference>
<accession>A0A6A5ZQW8</accession>
<sequence>MPPGLATPADTANGQDVDDQDYISTVPFTELPQFSRGLSRHPIKFIPAGTLPSTIPTPAVEGPSIADAYLSIVFPNGRPATPSEYPICSVCNLPKKEGSDAKHHLSLGHQMALPRAPTPSGIDRTRMGLKYMEKHGFDVDSRRGLGATQQGMLYPIQPVEKADKLGIGLNAGQKVKVQEVQEVRLGAGEMRKKVLLEKKKAERLRKEFYGDEKVEKYLGRLEQAGGAGIMVDWPQKNGGKKRKR</sequence>
<feature type="domain" description="G-patch" evidence="1">
    <location>
        <begin position="124"/>
        <end position="172"/>
    </location>
</feature>
<dbReference type="PANTHER" id="PTHR20923:SF1">
    <property type="entry name" value="G PATCH DOMAIN AND ANKYRIN REPEAT-CONTAINING PROTEIN 1"/>
    <property type="match status" value="1"/>
</dbReference>
<dbReference type="AlphaFoldDB" id="A0A6A5ZQW8"/>
<dbReference type="Proteomes" id="UP000799770">
    <property type="component" value="Unassembled WGS sequence"/>
</dbReference>